<reference evidence="1" key="1">
    <citation type="submission" date="2021-01" db="EMBL/GenBank/DDBJ databases">
        <authorList>
            <person name="Corre E."/>
            <person name="Pelletier E."/>
            <person name="Niang G."/>
            <person name="Scheremetjew M."/>
            <person name="Finn R."/>
            <person name="Kale V."/>
            <person name="Holt S."/>
            <person name="Cochrane G."/>
            <person name="Meng A."/>
            <person name="Brown T."/>
            <person name="Cohen L."/>
        </authorList>
    </citation>
    <scope>NUCLEOTIDE SEQUENCE</scope>
    <source>
        <strain evidence="1">S3</strain>
    </source>
</reference>
<protein>
    <submittedName>
        <fullName evidence="1">Uncharacterized protein</fullName>
    </submittedName>
</protein>
<evidence type="ECO:0000313" key="1">
    <source>
        <dbReference type="EMBL" id="CAE0323566.1"/>
    </source>
</evidence>
<name>A0A7S3IHG0_9SPIT</name>
<sequence length="116" mass="12593">MATISFEVSLNSFLFEGKATLDDHWLLHELVRDTAHQVVREVYKLGILGRSAAGASSTHDASVRILPGELGILLSEVALDFGYDFLGDRQLVFKVDGGLSWGGGRLFQDNRALGCG</sequence>
<dbReference type="AlphaFoldDB" id="A0A7S3IHG0"/>
<accession>A0A7S3IHG0</accession>
<organism evidence="1">
    <name type="scientific">Strombidium inclinatum</name>
    <dbReference type="NCBI Taxonomy" id="197538"/>
    <lineage>
        <taxon>Eukaryota</taxon>
        <taxon>Sar</taxon>
        <taxon>Alveolata</taxon>
        <taxon>Ciliophora</taxon>
        <taxon>Intramacronucleata</taxon>
        <taxon>Spirotrichea</taxon>
        <taxon>Oligotrichia</taxon>
        <taxon>Strombidiidae</taxon>
        <taxon>Strombidium</taxon>
    </lineage>
</organism>
<dbReference type="EMBL" id="HBIH01010190">
    <property type="protein sequence ID" value="CAE0323566.1"/>
    <property type="molecule type" value="Transcribed_RNA"/>
</dbReference>
<proteinExistence type="predicted"/>
<gene>
    <name evidence="1" type="ORF">SINC0208_LOCUS4151</name>
</gene>